<feature type="non-terminal residue" evidence="2">
    <location>
        <position position="1"/>
    </location>
</feature>
<comment type="caution">
    <text evidence="2">The sequence shown here is derived from an EMBL/GenBank/DDBJ whole genome shotgun (WGS) entry which is preliminary data.</text>
</comment>
<organism evidence="2 3">
    <name type="scientific">Trifolium medium</name>
    <dbReference type="NCBI Taxonomy" id="97028"/>
    <lineage>
        <taxon>Eukaryota</taxon>
        <taxon>Viridiplantae</taxon>
        <taxon>Streptophyta</taxon>
        <taxon>Embryophyta</taxon>
        <taxon>Tracheophyta</taxon>
        <taxon>Spermatophyta</taxon>
        <taxon>Magnoliopsida</taxon>
        <taxon>eudicotyledons</taxon>
        <taxon>Gunneridae</taxon>
        <taxon>Pentapetalae</taxon>
        <taxon>rosids</taxon>
        <taxon>fabids</taxon>
        <taxon>Fabales</taxon>
        <taxon>Fabaceae</taxon>
        <taxon>Papilionoideae</taxon>
        <taxon>50 kb inversion clade</taxon>
        <taxon>NPAAA clade</taxon>
        <taxon>Hologalegina</taxon>
        <taxon>IRL clade</taxon>
        <taxon>Trifolieae</taxon>
        <taxon>Trifolium</taxon>
    </lineage>
</organism>
<evidence type="ECO:0000256" key="1">
    <source>
        <dbReference type="SAM" id="MobiDB-lite"/>
    </source>
</evidence>
<evidence type="ECO:0000313" key="3">
    <source>
        <dbReference type="Proteomes" id="UP000265520"/>
    </source>
</evidence>
<dbReference type="AlphaFoldDB" id="A0A392WAH1"/>
<sequence>ARTFLMQESNCLARRAILPAQRADDRSSPFPQPCWRDAPSLPARRAID</sequence>
<feature type="region of interest" description="Disordered" evidence="1">
    <location>
        <begin position="21"/>
        <end position="48"/>
    </location>
</feature>
<reference evidence="2 3" key="1">
    <citation type="journal article" date="2018" name="Front. Plant Sci.">
        <title>Red Clover (Trifolium pratense) and Zigzag Clover (T. medium) - A Picture of Genomic Similarities and Differences.</title>
        <authorList>
            <person name="Dluhosova J."/>
            <person name="Istvanek J."/>
            <person name="Nedelnik J."/>
            <person name="Repkova J."/>
        </authorList>
    </citation>
    <scope>NUCLEOTIDE SEQUENCE [LARGE SCALE GENOMIC DNA]</scope>
    <source>
        <strain evidence="3">cv. 10/8</strain>
        <tissue evidence="2">Leaf</tissue>
    </source>
</reference>
<keyword evidence="3" id="KW-1185">Reference proteome</keyword>
<evidence type="ECO:0000313" key="2">
    <source>
        <dbReference type="EMBL" id="MCI97246.1"/>
    </source>
</evidence>
<dbReference type="EMBL" id="LXQA011437045">
    <property type="protein sequence ID" value="MCI97246.1"/>
    <property type="molecule type" value="Genomic_DNA"/>
</dbReference>
<proteinExistence type="predicted"/>
<dbReference type="Proteomes" id="UP000265520">
    <property type="component" value="Unassembled WGS sequence"/>
</dbReference>
<accession>A0A392WAH1</accession>
<name>A0A392WAH1_9FABA</name>
<protein>
    <submittedName>
        <fullName evidence="2">Uncharacterized protein</fullName>
    </submittedName>
</protein>